<dbReference type="InterPro" id="IPR036638">
    <property type="entry name" value="HLH_DNA-bd_sf"/>
</dbReference>
<dbReference type="SMART" id="SM00353">
    <property type="entry name" value="HLH"/>
    <property type="match status" value="1"/>
</dbReference>
<dbReference type="Gene3D" id="4.10.280.10">
    <property type="entry name" value="Helix-loop-helix DNA-binding domain"/>
    <property type="match status" value="1"/>
</dbReference>
<evidence type="ECO:0000313" key="10">
    <source>
        <dbReference type="Proteomes" id="UP001187531"/>
    </source>
</evidence>
<feature type="region of interest" description="Disordered" evidence="6">
    <location>
        <begin position="168"/>
        <end position="235"/>
    </location>
</feature>
<dbReference type="GO" id="GO:0003677">
    <property type="term" value="F:DNA binding"/>
    <property type="evidence" value="ECO:0007669"/>
    <property type="project" value="UniProtKB-KW"/>
</dbReference>
<keyword evidence="2" id="KW-0805">Transcription regulation</keyword>
<dbReference type="InterPro" id="IPR011598">
    <property type="entry name" value="bHLH_dom"/>
</dbReference>
<dbReference type="GO" id="GO:0046983">
    <property type="term" value="F:protein dimerization activity"/>
    <property type="evidence" value="ECO:0007669"/>
    <property type="project" value="InterPro"/>
</dbReference>
<comment type="subcellular location">
    <subcellularLocation>
        <location evidence="1">Nucleus</location>
    </subcellularLocation>
</comment>
<evidence type="ECO:0000256" key="4">
    <source>
        <dbReference type="ARBA" id="ARBA00023163"/>
    </source>
</evidence>
<evidence type="ECO:0000256" key="5">
    <source>
        <dbReference type="ARBA" id="ARBA00023242"/>
    </source>
</evidence>
<dbReference type="PROSITE" id="PS50888">
    <property type="entry name" value="BHLH"/>
    <property type="match status" value="1"/>
</dbReference>
<feature type="domain" description="Orange" evidence="8">
    <location>
        <begin position="125"/>
        <end position="160"/>
    </location>
</feature>
<protein>
    <submittedName>
        <fullName evidence="9">Uncharacterized protein</fullName>
    </submittedName>
</protein>
<reference evidence="9" key="1">
    <citation type="submission" date="2023-07" db="EMBL/GenBank/DDBJ databases">
        <title>Chromosome-level genome assembly of Artemia franciscana.</title>
        <authorList>
            <person name="Jo E."/>
        </authorList>
    </citation>
    <scope>NUCLEOTIDE SEQUENCE</scope>
    <source>
        <tissue evidence="9">Whole body</tissue>
    </source>
</reference>
<dbReference type="AlphaFoldDB" id="A0AA88LF64"/>
<dbReference type="SUPFAM" id="SSF158457">
    <property type="entry name" value="Orange domain-like"/>
    <property type="match status" value="1"/>
</dbReference>
<evidence type="ECO:0000256" key="2">
    <source>
        <dbReference type="ARBA" id="ARBA00023015"/>
    </source>
</evidence>
<dbReference type="CDD" id="cd11440">
    <property type="entry name" value="bHLH-O_Cwo_like"/>
    <property type="match status" value="1"/>
</dbReference>
<feature type="compositionally biased region" description="Polar residues" evidence="6">
    <location>
        <begin position="333"/>
        <end position="343"/>
    </location>
</feature>
<dbReference type="SMART" id="SM00511">
    <property type="entry name" value="ORANGE"/>
    <property type="match status" value="1"/>
</dbReference>
<keyword evidence="5" id="KW-0539">Nucleus</keyword>
<dbReference type="Proteomes" id="UP001187531">
    <property type="component" value="Unassembled WGS sequence"/>
</dbReference>
<dbReference type="PROSITE" id="PS51054">
    <property type="entry name" value="ORANGE"/>
    <property type="match status" value="1"/>
</dbReference>
<dbReference type="InterPro" id="IPR050370">
    <property type="entry name" value="HES_HEY"/>
</dbReference>
<feature type="region of interest" description="Disordered" evidence="6">
    <location>
        <begin position="324"/>
        <end position="357"/>
    </location>
</feature>
<dbReference type="GO" id="GO:0005634">
    <property type="term" value="C:nucleus"/>
    <property type="evidence" value="ECO:0007669"/>
    <property type="project" value="UniProtKB-SubCell"/>
</dbReference>
<proteinExistence type="predicted"/>
<feature type="region of interest" description="Disordered" evidence="6">
    <location>
        <begin position="544"/>
        <end position="566"/>
    </location>
</feature>
<feature type="region of interest" description="Disordered" evidence="6">
    <location>
        <begin position="269"/>
        <end position="305"/>
    </location>
</feature>
<accession>A0AA88LF64</accession>
<dbReference type="InterPro" id="IPR003650">
    <property type="entry name" value="Orange_dom"/>
</dbReference>
<feature type="compositionally biased region" description="Basic and acidic residues" evidence="6">
    <location>
        <begin position="344"/>
        <end position="357"/>
    </location>
</feature>
<organism evidence="9 10">
    <name type="scientific">Artemia franciscana</name>
    <name type="common">Brine shrimp</name>
    <name type="synonym">Artemia sanfranciscana</name>
    <dbReference type="NCBI Taxonomy" id="6661"/>
    <lineage>
        <taxon>Eukaryota</taxon>
        <taxon>Metazoa</taxon>
        <taxon>Ecdysozoa</taxon>
        <taxon>Arthropoda</taxon>
        <taxon>Crustacea</taxon>
        <taxon>Branchiopoda</taxon>
        <taxon>Anostraca</taxon>
        <taxon>Artemiidae</taxon>
        <taxon>Artemia</taxon>
    </lineage>
</organism>
<evidence type="ECO:0000259" key="7">
    <source>
        <dbReference type="PROSITE" id="PS50888"/>
    </source>
</evidence>
<dbReference type="Pfam" id="PF07527">
    <property type="entry name" value="Hairy_orange"/>
    <property type="match status" value="1"/>
</dbReference>
<evidence type="ECO:0000259" key="8">
    <source>
        <dbReference type="PROSITE" id="PS51054"/>
    </source>
</evidence>
<evidence type="ECO:0000256" key="3">
    <source>
        <dbReference type="ARBA" id="ARBA00023125"/>
    </source>
</evidence>
<evidence type="ECO:0000256" key="1">
    <source>
        <dbReference type="ARBA" id="ARBA00004123"/>
    </source>
</evidence>
<dbReference type="FunFam" id="4.10.280.10:FF:000079">
    <property type="entry name" value="CLUMA_CG001539, isoform A"/>
    <property type="match status" value="1"/>
</dbReference>
<feature type="domain" description="BHLH" evidence="7">
    <location>
        <begin position="42"/>
        <end position="97"/>
    </location>
</feature>
<comment type="caution">
    <text evidence="9">The sequence shown here is derived from an EMBL/GenBank/DDBJ whole genome shotgun (WGS) entry which is preliminary data.</text>
</comment>
<dbReference type="EMBL" id="JAVRJZ010000003">
    <property type="protein sequence ID" value="KAK2724364.1"/>
    <property type="molecule type" value="Genomic_DNA"/>
</dbReference>
<dbReference type="PANTHER" id="PTHR10985">
    <property type="entry name" value="BASIC HELIX-LOOP-HELIX TRANSCRIPTION FACTOR, HES-RELATED"/>
    <property type="match status" value="1"/>
</dbReference>
<gene>
    <name evidence="9" type="ORF">QYM36_001018</name>
</gene>
<dbReference type="GO" id="GO:0006355">
    <property type="term" value="P:regulation of DNA-templated transcription"/>
    <property type="evidence" value="ECO:0007669"/>
    <property type="project" value="InterPro"/>
</dbReference>
<keyword evidence="4" id="KW-0804">Transcription</keyword>
<sequence>MDKYWVDSPHGSNGLGYDRGQAYQCLPLDDDDCGSGRKKTTRDPMSHRIIEKRRRDRMNNCLADLSRLLPSSYMKKGRGRIEKTEIIEMAIRHMRHLQAHGACQQLDKCEITAYLDQLYRSPDQYRKGYNDCMTETVRYISQTECVSAPEGTCTRLVTHLRQHCEKTLKEANGNDSSSSVVPETAATPPLNQGHTRPSSSSDNPQSSSTGGDSGDSRRGSGSEDSSGTCDKRCASPSEDYEAFCRPEAKRTLTDRRTLEENGALTRKSLEECQNYNHNDNVDYGPPRLFDGRQTPPTSPFSSSSEYGAYKFKNNIKQRFVADVGADNDLRPTSPRTSSQNSDSNDIKRPRLSKDDNRSACIPNVWQSKIEVDQQPAYRSVSKGSLKHYDHPMNNTNSFENSPAAEITAWQKQEPQYEQESLPIFVLHPKGTFYIPMSIELALVEPLLPDITQSSSLLHQINISVNFSMPSKCIPMRNPVIFREPMTKKPLSSQETLYPDPRLHPLHVEPTSHPRQWEEMDESDLYRYKQGVKSRCDNPAIIEEQTVSRKNLRTEPPSSADPSRWSFLMANARRT</sequence>
<evidence type="ECO:0000256" key="6">
    <source>
        <dbReference type="SAM" id="MobiDB-lite"/>
    </source>
</evidence>
<dbReference type="Pfam" id="PF00010">
    <property type="entry name" value="HLH"/>
    <property type="match status" value="1"/>
</dbReference>
<evidence type="ECO:0000313" key="9">
    <source>
        <dbReference type="EMBL" id="KAK2724364.1"/>
    </source>
</evidence>
<keyword evidence="3" id="KW-0238">DNA-binding</keyword>
<dbReference type="Gene3D" id="6.10.250.980">
    <property type="match status" value="1"/>
</dbReference>
<dbReference type="SUPFAM" id="SSF47459">
    <property type="entry name" value="HLH, helix-loop-helix DNA-binding domain"/>
    <property type="match status" value="1"/>
</dbReference>
<name>A0AA88LF64_ARTSF</name>
<feature type="compositionally biased region" description="Low complexity" evidence="6">
    <location>
        <begin position="198"/>
        <end position="210"/>
    </location>
</feature>
<keyword evidence="10" id="KW-1185">Reference proteome</keyword>